<protein>
    <recommendedName>
        <fullName evidence="1">MULE transposase domain-containing protein</fullName>
    </recommendedName>
</protein>
<dbReference type="AlphaFoldDB" id="A0A8J2ED57"/>
<sequence>MSFDIFRQGQRMAIKLIDKDFDGYSYYCYKAVDELRYIRCYGRRRQGCPATGKLVDGAPVLTIGHNHARNRLLHLQRIFQKELYKAVLIEPFQSFRLIYDHLCQRHSVAAVTLTWIKMEPVMLRWRKQVRSQHPSTPRNLMEYAAHLEIPQWQNLIRYGNGLLDVHTIAVADGSFITVISDINFLGLINPVTLLMDATFKIRPIKPKIYQVFSIIGIIDDTPLSICWILMTSKSSSAYTAGLTYFKDTLAPHIQPQTIITDFEASLRYSVNLTFPQAHNVGCYFHFCQALIKKLKQFDLFRLCKEWIPGQIIIRKFMALALLPHQDIVPAYNWLITNLPADIQQIFGMFIRYFRRYWLTTVKPIGFSVYNEKTRTNNFSEGNNRRNKLRFGIHPNIWSFTGGALDVLKTSWRPHFDQNSDV</sequence>
<name>A0A8J2ED57_COTCN</name>
<dbReference type="EMBL" id="CAJNRD030001116">
    <property type="protein sequence ID" value="CAG5075210.1"/>
    <property type="molecule type" value="Genomic_DNA"/>
</dbReference>
<feature type="domain" description="MULE transposase" evidence="1">
    <location>
        <begin position="193"/>
        <end position="288"/>
    </location>
</feature>
<keyword evidence="3" id="KW-1185">Reference proteome</keyword>
<comment type="caution">
    <text evidence="2">The sequence shown here is derived from an EMBL/GenBank/DDBJ whole genome shotgun (WGS) entry which is preliminary data.</text>
</comment>
<gene>
    <name evidence="2" type="ORF">HICCMSTLAB_LOCUS1364</name>
</gene>
<organism evidence="2 3">
    <name type="scientific">Cotesia congregata</name>
    <name type="common">Parasitoid wasp</name>
    <name type="synonym">Apanteles congregatus</name>
    <dbReference type="NCBI Taxonomy" id="51543"/>
    <lineage>
        <taxon>Eukaryota</taxon>
        <taxon>Metazoa</taxon>
        <taxon>Ecdysozoa</taxon>
        <taxon>Arthropoda</taxon>
        <taxon>Hexapoda</taxon>
        <taxon>Insecta</taxon>
        <taxon>Pterygota</taxon>
        <taxon>Neoptera</taxon>
        <taxon>Endopterygota</taxon>
        <taxon>Hymenoptera</taxon>
        <taxon>Apocrita</taxon>
        <taxon>Ichneumonoidea</taxon>
        <taxon>Braconidae</taxon>
        <taxon>Microgastrinae</taxon>
        <taxon>Cotesia</taxon>
    </lineage>
</organism>
<proteinExistence type="predicted"/>
<reference evidence="2" key="1">
    <citation type="submission" date="2021-04" db="EMBL/GenBank/DDBJ databases">
        <authorList>
            <person name="Chebbi M.A.C M."/>
        </authorList>
    </citation>
    <scope>NUCLEOTIDE SEQUENCE</scope>
</reference>
<evidence type="ECO:0000259" key="1">
    <source>
        <dbReference type="Pfam" id="PF10551"/>
    </source>
</evidence>
<dbReference type="InterPro" id="IPR018289">
    <property type="entry name" value="MULE_transposase_dom"/>
</dbReference>
<dbReference type="Gene3D" id="2.20.25.240">
    <property type="match status" value="1"/>
</dbReference>
<dbReference type="Pfam" id="PF10551">
    <property type="entry name" value="MULE"/>
    <property type="match status" value="1"/>
</dbReference>
<evidence type="ECO:0000313" key="3">
    <source>
        <dbReference type="Proteomes" id="UP000786811"/>
    </source>
</evidence>
<evidence type="ECO:0000313" key="2">
    <source>
        <dbReference type="EMBL" id="CAG5075210.1"/>
    </source>
</evidence>
<dbReference type="OrthoDB" id="90756at2759"/>
<accession>A0A8J2ED57</accession>
<dbReference type="Proteomes" id="UP000786811">
    <property type="component" value="Unassembled WGS sequence"/>
</dbReference>